<keyword evidence="1" id="KW-0472">Membrane</keyword>
<evidence type="ECO:0000313" key="2">
    <source>
        <dbReference type="EMBL" id="QNT90748.1"/>
    </source>
</evidence>
<dbReference type="RefSeq" id="WP_037652110.1">
    <property type="nucleotide sequence ID" value="NZ_CP051006.1"/>
</dbReference>
<evidence type="ECO:0000313" key="3">
    <source>
        <dbReference type="Proteomes" id="UP000516422"/>
    </source>
</evidence>
<evidence type="ECO:0008006" key="4">
    <source>
        <dbReference type="Google" id="ProtNLM"/>
    </source>
</evidence>
<sequence length="54" mass="5973">MLFLVVALLLLGIILGSAAYLPWPVTLVVGAVIVGWLVVFAGRERRRRGRTRRA</sequence>
<reference evidence="2 3" key="1">
    <citation type="submission" date="2020-04" db="EMBL/GenBank/DDBJ databases">
        <title>Characterization and engineering of Streptomyces griseofuscus DSM40191 as a potential heterologous host for expression of BGCs.</title>
        <authorList>
            <person name="Gren T."/>
            <person name="Whitford C.M."/>
            <person name="Mohite O.S."/>
            <person name="Joergensen T.S."/>
            <person name="Nielsen J.B."/>
            <person name="Lee S.Y."/>
            <person name="Weber T."/>
        </authorList>
    </citation>
    <scope>NUCLEOTIDE SEQUENCE [LARGE SCALE GENOMIC DNA]</scope>
    <source>
        <strain evidence="2 3">DSM 40191</strain>
    </source>
</reference>
<name>A0A7H1PRR8_9ACTN</name>
<protein>
    <recommendedName>
        <fullName evidence="4">Small hydrophobic membrane protein</fullName>
    </recommendedName>
</protein>
<dbReference type="AlphaFoldDB" id="A0A7H1PRR8"/>
<proteinExistence type="predicted"/>
<keyword evidence="1" id="KW-1133">Transmembrane helix</keyword>
<gene>
    <name evidence="2" type="ORF">HEP81_00412</name>
</gene>
<keyword evidence="1" id="KW-0812">Transmembrane</keyword>
<evidence type="ECO:0000256" key="1">
    <source>
        <dbReference type="SAM" id="Phobius"/>
    </source>
</evidence>
<dbReference type="KEGG" id="sgf:HEP81_00412"/>
<organism evidence="2 3">
    <name type="scientific">Streptomyces griseofuscus</name>
    <dbReference type="NCBI Taxonomy" id="146922"/>
    <lineage>
        <taxon>Bacteria</taxon>
        <taxon>Bacillati</taxon>
        <taxon>Actinomycetota</taxon>
        <taxon>Actinomycetes</taxon>
        <taxon>Kitasatosporales</taxon>
        <taxon>Streptomycetaceae</taxon>
        <taxon>Streptomyces</taxon>
    </lineage>
</organism>
<dbReference type="GeneID" id="91460069"/>
<dbReference type="EMBL" id="CP051006">
    <property type="protein sequence ID" value="QNT90748.1"/>
    <property type="molecule type" value="Genomic_DNA"/>
</dbReference>
<feature type="transmembrane region" description="Helical" evidence="1">
    <location>
        <begin position="26"/>
        <end position="43"/>
    </location>
</feature>
<accession>A0A7H1PRR8</accession>
<dbReference type="Proteomes" id="UP000516422">
    <property type="component" value="Chromosome"/>
</dbReference>